<dbReference type="PIRSF" id="PIRSF031057">
    <property type="entry name" value="Thiamin_pyrophosphokinase"/>
    <property type="match status" value="1"/>
</dbReference>
<dbReference type="GO" id="GO:0006772">
    <property type="term" value="P:thiamine metabolic process"/>
    <property type="evidence" value="ECO:0007669"/>
    <property type="project" value="InterPro"/>
</dbReference>
<dbReference type="GO" id="GO:0016301">
    <property type="term" value="F:kinase activity"/>
    <property type="evidence" value="ECO:0007669"/>
    <property type="project" value="UniProtKB-UniRule"/>
</dbReference>
<dbReference type="SMART" id="SM00983">
    <property type="entry name" value="TPK_B1_binding"/>
    <property type="match status" value="1"/>
</dbReference>
<keyword evidence="6 7" id="KW-0067">ATP-binding</keyword>
<dbReference type="CDD" id="cd07995">
    <property type="entry name" value="TPK"/>
    <property type="match status" value="1"/>
</dbReference>
<comment type="pathway">
    <text evidence="1 7">Cofactor biosynthesis; thiamine diphosphate biosynthesis; thiamine diphosphate from thiamine: step 1/1.</text>
</comment>
<dbReference type="WBParaSite" id="TREG1_76010.1">
    <property type="protein sequence ID" value="TREG1_76010.1"/>
    <property type="gene ID" value="TREG1_76010"/>
</dbReference>
<organism evidence="9 10">
    <name type="scientific">Trichobilharzia regenti</name>
    <name type="common">Nasal bird schistosome</name>
    <dbReference type="NCBI Taxonomy" id="157069"/>
    <lineage>
        <taxon>Eukaryota</taxon>
        <taxon>Metazoa</taxon>
        <taxon>Spiralia</taxon>
        <taxon>Lophotrochozoa</taxon>
        <taxon>Platyhelminthes</taxon>
        <taxon>Trematoda</taxon>
        <taxon>Digenea</taxon>
        <taxon>Strigeidida</taxon>
        <taxon>Schistosomatoidea</taxon>
        <taxon>Schistosomatidae</taxon>
        <taxon>Trichobilharzia</taxon>
    </lineage>
</organism>
<dbReference type="AlphaFoldDB" id="A0AA85KGD2"/>
<reference evidence="10" key="2">
    <citation type="submission" date="2023-11" db="UniProtKB">
        <authorList>
            <consortium name="WormBaseParasite"/>
        </authorList>
    </citation>
    <scope>IDENTIFICATION</scope>
</reference>
<dbReference type="InterPro" id="IPR016966">
    <property type="entry name" value="Thiamin_pyrophosphokinase_euk"/>
</dbReference>
<dbReference type="InterPro" id="IPR006282">
    <property type="entry name" value="Thi_PPkinase"/>
</dbReference>
<dbReference type="FunFam" id="3.40.50.10240:FF:000006">
    <property type="entry name" value="Thiamin pyrophosphokinase 1"/>
    <property type="match status" value="1"/>
</dbReference>
<dbReference type="Pfam" id="PF04265">
    <property type="entry name" value="TPK_B1_binding"/>
    <property type="match status" value="1"/>
</dbReference>
<feature type="domain" description="Thiamin pyrophosphokinase thiamin-binding" evidence="8">
    <location>
        <begin position="168"/>
        <end position="234"/>
    </location>
</feature>
<keyword evidence="9" id="KW-1185">Reference proteome</keyword>
<comment type="similarity">
    <text evidence="2 7">Belongs to the thiamine pyrophosphokinase family.</text>
</comment>
<evidence type="ECO:0000313" key="10">
    <source>
        <dbReference type="WBParaSite" id="TREG1_76010.1"/>
    </source>
</evidence>
<evidence type="ECO:0000256" key="6">
    <source>
        <dbReference type="ARBA" id="ARBA00022840"/>
    </source>
</evidence>
<keyword evidence="5 7" id="KW-0418">Kinase</keyword>
<keyword evidence="4 7" id="KW-0547">Nucleotide-binding</keyword>
<dbReference type="Pfam" id="PF04263">
    <property type="entry name" value="TPK_catalytic"/>
    <property type="match status" value="1"/>
</dbReference>
<dbReference type="GO" id="GO:0005524">
    <property type="term" value="F:ATP binding"/>
    <property type="evidence" value="ECO:0007669"/>
    <property type="project" value="UniProtKB-UniRule"/>
</dbReference>
<dbReference type="InterPro" id="IPR036759">
    <property type="entry name" value="TPK_catalytic_sf"/>
</dbReference>
<dbReference type="GO" id="GO:0004788">
    <property type="term" value="F:thiamine diphosphokinase activity"/>
    <property type="evidence" value="ECO:0007669"/>
    <property type="project" value="UniProtKB-UniRule"/>
</dbReference>
<dbReference type="SUPFAM" id="SSF63862">
    <property type="entry name" value="Thiamin pyrophosphokinase, substrate-binding domain"/>
    <property type="match status" value="1"/>
</dbReference>
<dbReference type="PANTHER" id="PTHR13622:SF8">
    <property type="entry name" value="THIAMIN PYROPHOSPHOKINASE 1"/>
    <property type="match status" value="1"/>
</dbReference>
<sequence length="253" mass="28887">MIYTPLSIFANDINKAVIFLNHPVNITENLFKILWRKAYPIAFVDGFANQVYNNQNFRHTYLPNFVTGDFDSIEAEVLQFYRSQKNVTVVETPDQDETDFTKCLRILICYIEENNTKVDMLIAVQMSGGRFDHEMALIKTLYDTKSITSRLPLFLVTECSITFLLDKGEHIVYANTGYEAEHVGLIPIGQPCQVTTKGLQWNLDNTVLSFNDGIVSTSNRLVDEIVEVKCNHPLVFTMEYNTDKVFNNNTSGD</sequence>
<evidence type="ECO:0000256" key="5">
    <source>
        <dbReference type="ARBA" id="ARBA00022777"/>
    </source>
</evidence>
<reference evidence="9" key="1">
    <citation type="submission" date="2022-06" db="EMBL/GenBank/DDBJ databases">
        <authorList>
            <person name="Berger JAMES D."/>
            <person name="Berger JAMES D."/>
        </authorList>
    </citation>
    <scope>NUCLEOTIDE SEQUENCE [LARGE SCALE GENOMIC DNA]</scope>
</reference>
<dbReference type="PANTHER" id="PTHR13622">
    <property type="entry name" value="THIAMIN PYROPHOSPHOKINASE"/>
    <property type="match status" value="1"/>
</dbReference>
<evidence type="ECO:0000256" key="3">
    <source>
        <dbReference type="ARBA" id="ARBA00022679"/>
    </source>
</evidence>
<dbReference type="InterPro" id="IPR007373">
    <property type="entry name" value="Thiamin_PyroPKinase_B1-bd"/>
</dbReference>
<dbReference type="InterPro" id="IPR007371">
    <property type="entry name" value="TPK_catalytic"/>
</dbReference>
<evidence type="ECO:0000256" key="2">
    <source>
        <dbReference type="ARBA" id="ARBA00006785"/>
    </source>
</evidence>
<name>A0AA85KGD2_TRIRE</name>
<dbReference type="SUPFAM" id="SSF63999">
    <property type="entry name" value="Thiamin pyrophosphokinase, catalytic domain"/>
    <property type="match status" value="1"/>
</dbReference>
<keyword evidence="3 7" id="KW-0808">Transferase</keyword>
<evidence type="ECO:0000256" key="1">
    <source>
        <dbReference type="ARBA" id="ARBA00005078"/>
    </source>
</evidence>
<dbReference type="Proteomes" id="UP000050795">
    <property type="component" value="Unassembled WGS sequence"/>
</dbReference>
<evidence type="ECO:0000256" key="4">
    <source>
        <dbReference type="ARBA" id="ARBA00022741"/>
    </source>
</evidence>
<dbReference type="NCBIfam" id="TIGR01378">
    <property type="entry name" value="thi_PPkinase"/>
    <property type="match status" value="1"/>
</dbReference>
<evidence type="ECO:0000259" key="8">
    <source>
        <dbReference type="SMART" id="SM00983"/>
    </source>
</evidence>
<protein>
    <recommendedName>
        <fullName evidence="7">Thiamine pyrophosphokinase</fullName>
        <ecNumber evidence="7">2.7.6.2</ecNumber>
    </recommendedName>
</protein>
<evidence type="ECO:0000313" key="9">
    <source>
        <dbReference type="Proteomes" id="UP000050795"/>
    </source>
</evidence>
<dbReference type="Gene3D" id="2.60.120.320">
    <property type="entry name" value="Thiamin pyrophosphokinase, thiamin-binding domain"/>
    <property type="match status" value="1"/>
</dbReference>
<accession>A0AA85KGD2</accession>
<dbReference type="GO" id="GO:0030975">
    <property type="term" value="F:thiamine binding"/>
    <property type="evidence" value="ECO:0007669"/>
    <property type="project" value="UniProtKB-UniRule"/>
</dbReference>
<dbReference type="Gene3D" id="3.40.50.10240">
    <property type="entry name" value="Thiamin pyrophosphokinase, catalytic domain"/>
    <property type="match status" value="1"/>
</dbReference>
<proteinExistence type="inferred from homology"/>
<evidence type="ECO:0000256" key="7">
    <source>
        <dbReference type="PIRNR" id="PIRNR031057"/>
    </source>
</evidence>
<dbReference type="GO" id="GO:0009229">
    <property type="term" value="P:thiamine diphosphate biosynthetic process"/>
    <property type="evidence" value="ECO:0007669"/>
    <property type="project" value="UniProtKB-UniRule"/>
</dbReference>
<comment type="catalytic activity">
    <reaction evidence="7">
        <text>thiamine + ATP = thiamine diphosphate + AMP + H(+)</text>
        <dbReference type="Rhea" id="RHEA:11576"/>
        <dbReference type="ChEBI" id="CHEBI:15378"/>
        <dbReference type="ChEBI" id="CHEBI:18385"/>
        <dbReference type="ChEBI" id="CHEBI:30616"/>
        <dbReference type="ChEBI" id="CHEBI:58937"/>
        <dbReference type="ChEBI" id="CHEBI:456215"/>
    </reaction>
</comment>
<dbReference type="FunFam" id="2.60.120.320:FF:000001">
    <property type="entry name" value="Thiamine pyrophosphokinase"/>
    <property type="match status" value="1"/>
</dbReference>
<dbReference type="InterPro" id="IPR036371">
    <property type="entry name" value="TPK_B1-bd_sf"/>
</dbReference>
<dbReference type="EC" id="2.7.6.2" evidence="7"/>